<dbReference type="AlphaFoldDB" id="A0A085WIK7"/>
<dbReference type="Proteomes" id="UP000028725">
    <property type="component" value="Unassembled WGS sequence"/>
</dbReference>
<evidence type="ECO:0008006" key="3">
    <source>
        <dbReference type="Google" id="ProtNLM"/>
    </source>
</evidence>
<proteinExistence type="predicted"/>
<organism evidence="1 2">
    <name type="scientific">Hyalangium minutum</name>
    <dbReference type="NCBI Taxonomy" id="394096"/>
    <lineage>
        <taxon>Bacteria</taxon>
        <taxon>Pseudomonadati</taxon>
        <taxon>Myxococcota</taxon>
        <taxon>Myxococcia</taxon>
        <taxon>Myxococcales</taxon>
        <taxon>Cystobacterineae</taxon>
        <taxon>Archangiaceae</taxon>
        <taxon>Hyalangium</taxon>
    </lineage>
</organism>
<comment type="caution">
    <text evidence="1">The sequence shown here is derived from an EMBL/GenBank/DDBJ whole genome shotgun (WGS) entry which is preliminary data.</text>
</comment>
<gene>
    <name evidence="1" type="ORF">DB31_8003</name>
</gene>
<name>A0A085WIK7_9BACT</name>
<dbReference type="STRING" id="394096.DB31_8003"/>
<reference evidence="1 2" key="1">
    <citation type="submission" date="2014-04" db="EMBL/GenBank/DDBJ databases">
        <title>Genome assembly of Hyalangium minutum DSM 14724.</title>
        <authorList>
            <person name="Sharma G."/>
            <person name="Subramanian S."/>
        </authorList>
    </citation>
    <scope>NUCLEOTIDE SEQUENCE [LARGE SCALE GENOMIC DNA]</scope>
    <source>
        <strain evidence="1 2">DSM 14724</strain>
    </source>
</reference>
<evidence type="ECO:0000313" key="2">
    <source>
        <dbReference type="Proteomes" id="UP000028725"/>
    </source>
</evidence>
<dbReference type="OrthoDB" id="5516205at2"/>
<keyword evidence="2" id="KW-1185">Reference proteome</keyword>
<accession>A0A085WIK7</accession>
<evidence type="ECO:0000313" key="1">
    <source>
        <dbReference type="EMBL" id="KFE67520.1"/>
    </source>
</evidence>
<protein>
    <recommendedName>
        <fullName evidence="3">Transposase</fullName>
    </recommendedName>
</protein>
<dbReference type="EMBL" id="JMCB01000007">
    <property type="protein sequence ID" value="KFE67520.1"/>
    <property type="molecule type" value="Genomic_DNA"/>
</dbReference>
<sequence length="139" mass="14698">MEKELEQFRQEVERLRAGRQKGSLPYPEVLRAFAVRYVAHVLETGGTFEAAATALGVSKPTLQAWRKGKPAAHRRAKAGAEPQGLVPVVVSEPKKPGRPAVAQAAVAQAGPLAVVAPGGFRVEGLSLEAAAQLLRKLGC</sequence>
<dbReference type="RefSeq" id="WP_044190237.1">
    <property type="nucleotide sequence ID" value="NZ_JMCB01000007.1"/>
</dbReference>